<keyword evidence="2" id="KW-1185">Reference proteome</keyword>
<gene>
    <name evidence="1" type="ORF">BGE01nite_06610</name>
</gene>
<evidence type="ECO:0000313" key="2">
    <source>
        <dbReference type="Proteomes" id="UP000321577"/>
    </source>
</evidence>
<sequence>MNPDTKLLHALVNEYAGYVGMSPLSLDGAGRCSLLFDDKFSVTMECHEETGSLVIFAELGSIPADQELDFCRKMLEGNHFWRHTGGLGTLALAPEVDSSLPRTATLLYQTPIQSLDYGTFQNRLSDFVDTAEAWMDYLSNFEQRSESNEEPMPETWMGGPMLRV</sequence>
<dbReference type="CDD" id="cd16364">
    <property type="entry name" value="T3SC_I-like"/>
    <property type="match status" value="1"/>
</dbReference>
<accession>A0A512M3Q2</accession>
<dbReference type="EMBL" id="BKAG01000003">
    <property type="protein sequence ID" value="GEP41370.1"/>
    <property type="molecule type" value="Genomic_DNA"/>
</dbReference>
<reference evidence="1 2" key="1">
    <citation type="submission" date="2019-07" db="EMBL/GenBank/DDBJ databases">
        <title>Whole genome shotgun sequence of Brevifollis gellanilyticus NBRC 108608.</title>
        <authorList>
            <person name="Hosoyama A."/>
            <person name="Uohara A."/>
            <person name="Ohji S."/>
            <person name="Ichikawa N."/>
        </authorList>
    </citation>
    <scope>NUCLEOTIDE SEQUENCE [LARGE SCALE GENOMIC DNA]</scope>
    <source>
        <strain evidence="1 2">NBRC 108608</strain>
    </source>
</reference>
<dbReference type="Proteomes" id="UP000321577">
    <property type="component" value="Unassembled WGS sequence"/>
</dbReference>
<evidence type="ECO:0000313" key="1">
    <source>
        <dbReference type="EMBL" id="GEP41370.1"/>
    </source>
</evidence>
<dbReference type="GO" id="GO:0030254">
    <property type="term" value="P:protein secretion by the type III secretion system"/>
    <property type="evidence" value="ECO:0007669"/>
    <property type="project" value="InterPro"/>
</dbReference>
<evidence type="ECO:0008006" key="3">
    <source>
        <dbReference type="Google" id="ProtNLM"/>
    </source>
</evidence>
<name>A0A512M3Q2_9BACT</name>
<dbReference type="AlphaFoldDB" id="A0A512M3Q2"/>
<dbReference type="Gene3D" id="3.30.1460.10">
    <property type="match status" value="1"/>
</dbReference>
<organism evidence="1 2">
    <name type="scientific">Brevifollis gellanilyticus</name>
    <dbReference type="NCBI Taxonomy" id="748831"/>
    <lineage>
        <taxon>Bacteria</taxon>
        <taxon>Pseudomonadati</taxon>
        <taxon>Verrucomicrobiota</taxon>
        <taxon>Verrucomicrobiia</taxon>
        <taxon>Verrucomicrobiales</taxon>
        <taxon>Verrucomicrobiaceae</taxon>
    </lineage>
</organism>
<protein>
    <recommendedName>
        <fullName evidence="3">Tir chaperone family protein</fullName>
    </recommendedName>
</protein>
<dbReference type="RefSeq" id="WP_146848832.1">
    <property type="nucleotide sequence ID" value="NZ_BKAG01000003.1"/>
</dbReference>
<dbReference type="SUPFAM" id="SSF69635">
    <property type="entry name" value="Type III secretory system chaperone-like"/>
    <property type="match status" value="1"/>
</dbReference>
<dbReference type="Pfam" id="PF05932">
    <property type="entry name" value="CesT"/>
    <property type="match status" value="1"/>
</dbReference>
<comment type="caution">
    <text evidence="1">The sequence shown here is derived from an EMBL/GenBank/DDBJ whole genome shotgun (WGS) entry which is preliminary data.</text>
</comment>
<dbReference type="OrthoDB" id="7061786at2"/>
<dbReference type="InterPro" id="IPR010261">
    <property type="entry name" value="Tir_chaperone"/>
</dbReference>
<proteinExistence type="predicted"/>